<accession>A0AAI8FSZ7</accession>
<feature type="transmembrane region" description="Helical" evidence="5">
    <location>
        <begin position="6"/>
        <end position="25"/>
    </location>
</feature>
<evidence type="ECO:0000256" key="3">
    <source>
        <dbReference type="ARBA" id="ARBA00022989"/>
    </source>
</evidence>
<evidence type="ECO:0000313" key="7">
    <source>
        <dbReference type="EMBL" id="AJI59028.1"/>
    </source>
</evidence>
<proteinExistence type="predicted"/>
<dbReference type="AlphaFoldDB" id="A0AAI8FSZ7"/>
<evidence type="ECO:0000259" key="6">
    <source>
        <dbReference type="Pfam" id="PF00528"/>
    </source>
</evidence>
<dbReference type="PANTHER" id="PTHR42744:SF1">
    <property type="entry name" value="BINDING-PROTEIN-DEPENDENT TRANSPORT SYSTEMS INNER MEMBRANE COMPONENT"/>
    <property type="match status" value="1"/>
</dbReference>
<dbReference type="SUPFAM" id="SSF161098">
    <property type="entry name" value="MetI-like"/>
    <property type="match status" value="1"/>
</dbReference>
<organism evidence="7 8">
    <name type="scientific">Francisella tularensis subsp. holarctica (strain LVS)</name>
    <dbReference type="NCBI Taxonomy" id="376619"/>
    <lineage>
        <taxon>Bacteria</taxon>
        <taxon>Pseudomonadati</taxon>
        <taxon>Pseudomonadota</taxon>
        <taxon>Gammaproteobacteria</taxon>
        <taxon>Thiotrichales</taxon>
        <taxon>Francisellaceae</taxon>
        <taxon>Francisella</taxon>
    </lineage>
</organism>
<evidence type="ECO:0000256" key="1">
    <source>
        <dbReference type="ARBA" id="ARBA00004651"/>
    </source>
</evidence>
<dbReference type="InterPro" id="IPR035906">
    <property type="entry name" value="MetI-like_sf"/>
</dbReference>
<dbReference type="InterPro" id="IPR000515">
    <property type="entry name" value="MetI-like"/>
</dbReference>
<reference evidence="7 8" key="1">
    <citation type="journal article" date="2015" name="Genome Announc.">
        <title>Genome sequencing of 18 francisella strains to aid in assay development and testing.</title>
        <authorList>
            <person name="Johnson S.L."/>
            <person name="Daligault H.E."/>
            <person name="Davenport K.W."/>
            <person name="Coyne S.R."/>
            <person name="Frey K.G."/>
            <person name="Koroleva G.I."/>
            <person name="Broomall S.M."/>
            <person name="Bishop-Lilly K.A."/>
            <person name="Bruce D.C."/>
            <person name="Chertkov O."/>
            <person name="Freitas T."/>
            <person name="Jaissle J."/>
            <person name="Ladner J.T."/>
            <person name="Rosenzweig C.N."/>
            <person name="Gibbons H.S."/>
            <person name="Palacios G.F."/>
            <person name="Redden C.L."/>
            <person name="Xu Y."/>
            <person name="Minogue T.D."/>
            <person name="Chain P.S."/>
        </authorList>
    </citation>
    <scope>NUCLEOTIDE SEQUENCE [LARGE SCALE GENOMIC DNA]</scope>
    <source>
        <strain evidence="7 8">LVS</strain>
    </source>
</reference>
<dbReference type="Pfam" id="PF00528">
    <property type="entry name" value="BPD_transp_1"/>
    <property type="match status" value="1"/>
</dbReference>
<feature type="transmembrane region" description="Helical" evidence="5">
    <location>
        <begin position="37"/>
        <end position="62"/>
    </location>
</feature>
<evidence type="ECO:0000256" key="2">
    <source>
        <dbReference type="ARBA" id="ARBA00022692"/>
    </source>
</evidence>
<dbReference type="PANTHER" id="PTHR42744">
    <property type="entry name" value="BINDING-PROTEIN-DEPENDENT TRANSPORT SYSTEMS INNER MEMBRANE COMPONENT"/>
    <property type="match status" value="1"/>
</dbReference>
<feature type="transmembrane region" description="Helical" evidence="5">
    <location>
        <begin position="99"/>
        <end position="118"/>
    </location>
</feature>
<keyword evidence="4 5" id="KW-0472">Membrane</keyword>
<gene>
    <name evidence="7" type="ORF">AW21_758</name>
</gene>
<comment type="subcellular location">
    <subcellularLocation>
        <location evidence="1">Cell membrane</location>
        <topology evidence="1">Multi-pass membrane protein</topology>
    </subcellularLocation>
</comment>
<dbReference type="Proteomes" id="UP000031874">
    <property type="component" value="Chromosome"/>
</dbReference>
<protein>
    <submittedName>
        <fullName evidence="7">Binding--dependent transport system inner membrane component family protein</fullName>
    </submittedName>
</protein>
<sequence>MTGTSWYVLFNVISGFSNLPTEIIEMTKSFHLKGLKWWFKFAIPAVFPYIVCGIISAAGGAWNSAIAAELVIWGSNTIKVDGIGALVSTTTANNQLQDAALAVVALCSLVALCIIFIWKPLYKLAETKYKCN</sequence>
<feature type="domain" description="ABC transmembrane type-1" evidence="6">
    <location>
        <begin position="2"/>
        <end position="117"/>
    </location>
</feature>
<evidence type="ECO:0000256" key="4">
    <source>
        <dbReference type="ARBA" id="ARBA00023136"/>
    </source>
</evidence>
<dbReference type="Gene3D" id="1.10.3720.10">
    <property type="entry name" value="MetI-like"/>
    <property type="match status" value="1"/>
</dbReference>
<keyword evidence="2 5" id="KW-0812">Transmembrane</keyword>
<dbReference type="EMBL" id="CP009694">
    <property type="protein sequence ID" value="AJI59028.1"/>
    <property type="molecule type" value="Genomic_DNA"/>
</dbReference>
<dbReference type="GO" id="GO:0055085">
    <property type="term" value="P:transmembrane transport"/>
    <property type="evidence" value="ECO:0007669"/>
    <property type="project" value="InterPro"/>
</dbReference>
<evidence type="ECO:0000313" key="8">
    <source>
        <dbReference type="Proteomes" id="UP000031874"/>
    </source>
</evidence>
<name>A0AAI8FSZ7_FRATH</name>
<dbReference type="GO" id="GO:0005886">
    <property type="term" value="C:plasma membrane"/>
    <property type="evidence" value="ECO:0007669"/>
    <property type="project" value="UniProtKB-SubCell"/>
</dbReference>
<keyword evidence="3 5" id="KW-1133">Transmembrane helix</keyword>
<evidence type="ECO:0000256" key="5">
    <source>
        <dbReference type="SAM" id="Phobius"/>
    </source>
</evidence>